<dbReference type="PANTHER" id="PTHR30349:SF91">
    <property type="entry name" value="INTA PROTEIN"/>
    <property type="match status" value="1"/>
</dbReference>
<dbReference type="STRING" id="679936.Sulac_0399"/>
<dbReference type="Pfam" id="PF14659">
    <property type="entry name" value="Phage_int_SAM_3"/>
    <property type="match status" value="1"/>
</dbReference>
<evidence type="ECO:0000259" key="8">
    <source>
        <dbReference type="PROSITE" id="PS51898"/>
    </source>
</evidence>
<dbReference type="GO" id="GO:0015074">
    <property type="term" value="P:DNA integration"/>
    <property type="evidence" value="ECO:0007669"/>
    <property type="project" value="UniProtKB-KW"/>
</dbReference>
<dbReference type="GO" id="GO:0003677">
    <property type="term" value="F:DNA binding"/>
    <property type="evidence" value="ECO:0007669"/>
    <property type="project" value="UniProtKB-UniRule"/>
</dbReference>
<dbReference type="InterPro" id="IPR013762">
    <property type="entry name" value="Integrase-like_cat_sf"/>
</dbReference>
<dbReference type="PROSITE" id="PS51900">
    <property type="entry name" value="CB"/>
    <property type="match status" value="1"/>
</dbReference>
<evidence type="ECO:0000256" key="4">
    <source>
        <dbReference type="ARBA" id="ARBA00023125"/>
    </source>
</evidence>
<dbReference type="HOGENOM" id="CLU_027562_17_1_9"/>
<dbReference type="Pfam" id="PF00589">
    <property type="entry name" value="Phage_integrase"/>
    <property type="match status" value="1"/>
</dbReference>
<reference evidence="11" key="1">
    <citation type="submission" date="2011-12" db="EMBL/GenBank/DDBJ databases">
        <title>The complete genome of chromosome of Sulfobacillus acidophilus DSM 10332.</title>
        <authorList>
            <person name="Lucas S."/>
            <person name="Han J."/>
            <person name="Lapidus A."/>
            <person name="Bruce D."/>
            <person name="Goodwin L."/>
            <person name="Pitluck S."/>
            <person name="Peters L."/>
            <person name="Kyrpides N."/>
            <person name="Mavromatis K."/>
            <person name="Ivanova N."/>
            <person name="Mikhailova N."/>
            <person name="Chertkov O."/>
            <person name="Saunders E."/>
            <person name="Detter J.C."/>
            <person name="Tapia R."/>
            <person name="Han C."/>
            <person name="Land M."/>
            <person name="Hauser L."/>
            <person name="Markowitz V."/>
            <person name="Cheng J.-F."/>
            <person name="Hugenholtz P."/>
            <person name="Woyke T."/>
            <person name="Wu D."/>
            <person name="Pukall R."/>
            <person name="Gehrich-Schroeter G."/>
            <person name="Schneider S."/>
            <person name="Klenk H.-P."/>
            <person name="Eisen J.A."/>
        </authorList>
    </citation>
    <scope>NUCLEOTIDE SEQUENCE [LARGE SCALE GENOMIC DNA]</scope>
    <source>
        <strain evidence="11">ATCC 700253 / DSM 10332 / NAL</strain>
    </source>
</reference>
<evidence type="ECO:0000256" key="7">
    <source>
        <dbReference type="SAM" id="MobiDB-lite"/>
    </source>
</evidence>
<evidence type="ECO:0000313" key="11">
    <source>
        <dbReference type="Proteomes" id="UP000005439"/>
    </source>
</evidence>
<dbReference type="PANTHER" id="PTHR30349">
    <property type="entry name" value="PHAGE INTEGRASE-RELATED"/>
    <property type="match status" value="1"/>
</dbReference>
<dbReference type="CDD" id="cd01189">
    <property type="entry name" value="INT_ICEBs1_C_like"/>
    <property type="match status" value="1"/>
</dbReference>
<evidence type="ECO:0000313" key="10">
    <source>
        <dbReference type="EMBL" id="AEW03965.1"/>
    </source>
</evidence>
<organism evidence="10 11">
    <name type="scientific">Sulfobacillus acidophilus (strain ATCC 700253 / DSM 10332 / NAL)</name>
    <dbReference type="NCBI Taxonomy" id="679936"/>
    <lineage>
        <taxon>Bacteria</taxon>
        <taxon>Bacillati</taxon>
        <taxon>Bacillota</taxon>
        <taxon>Clostridia</taxon>
        <taxon>Eubacteriales</taxon>
        <taxon>Clostridiales Family XVII. Incertae Sedis</taxon>
        <taxon>Sulfobacillus</taxon>
    </lineage>
</organism>
<dbReference type="PROSITE" id="PS51898">
    <property type="entry name" value="TYR_RECOMBINASE"/>
    <property type="match status" value="1"/>
</dbReference>
<gene>
    <name evidence="10" type="ordered locus">Sulac_0399</name>
</gene>
<dbReference type="InterPro" id="IPR010998">
    <property type="entry name" value="Integrase_recombinase_N"/>
</dbReference>
<evidence type="ECO:0000256" key="1">
    <source>
        <dbReference type="ARBA" id="ARBA00003283"/>
    </source>
</evidence>
<dbReference type="InterPro" id="IPR044068">
    <property type="entry name" value="CB"/>
</dbReference>
<sequence>MNRPRNPTGFVRPHPDTKSKRWQGVVKYPDPDKPGQWKTRSKTFERKAEAQKWVDETLAEHRQNPTYKPPSDETLQEFLSRWLNESVRGRRRTSTVERYRVDIDHVVRYIGEVPLARLTPRLIQGLYGRLATDDGLSPSSIKHVHVVLRAALTDALTWDLLVKDPLRGVTPPQPQPKELIIPTVDQARAFLRVAESHRLWALWAFLALSGARKGEALGLQWSDIDWDARTVTIQRTVAGYASKRTVNPPKSRAGRRVIALSEFLSETLRRHMHQQKLERLAAGSRWEEGPWVFTTRHGRWLAPAHVHEQFKRLLSQAGLPSTMRIHDLRHAMASYWLANGVPVKVVSERLGHGNIAITLQVYGHLLPNMQAEAADKMDAWLLDGVTTASPRAEKKEVMDDSS</sequence>
<feature type="region of interest" description="Disordered" evidence="7">
    <location>
        <begin position="1"/>
        <end position="44"/>
    </location>
</feature>
<dbReference type="EMBL" id="CP003179">
    <property type="protein sequence ID" value="AEW03965.1"/>
    <property type="molecule type" value="Genomic_DNA"/>
</dbReference>
<keyword evidence="11" id="KW-1185">Reference proteome</keyword>
<dbReference type="InterPro" id="IPR050090">
    <property type="entry name" value="Tyrosine_recombinase_XerCD"/>
</dbReference>
<dbReference type="Gene3D" id="1.10.443.10">
    <property type="entry name" value="Intergrase catalytic core"/>
    <property type="match status" value="1"/>
</dbReference>
<keyword evidence="5" id="KW-0233">DNA recombination</keyword>
<dbReference type="InterPro" id="IPR011010">
    <property type="entry name" value="DNA_brk_join_enz"/>
</dbReference>
<dbReference type="SUPFAM" id="SSF56349">
    <property type="entry name" value="DNA breaking-rejoining enzymes"/>
    <property type="match status" value="1"/>
</dbReference>
<dbReference type="Gene3D" id="1.10.150.130">
    <property type="match status" value="1"/>
</dbReference>
<keyword evidence="3" id="KW-0229">DNA integration</keyword>
<accession>G8TY58</accession>
<evidence type="ECO:0000256" key="6">
    <source>
        <dbReference type="PROSITE-ProRule" id="PRU01248"/>
    </source>
</evidence>
<feature type="domain" description="Core-binding (CB)" evidence="9">
    <location>
        <begin position="69"/>
        <end position="156"/>
    </location>
</feature>
<dbReference type="PATRIC" id="fig|679936.5.peg.402"/>
<evidence type="ECO:0000259" key="9">
    <source>
        <dbReference type="PROSITE" id="PS51900"/>
    </source>
</evidence>
<proteinExistence type="inferred from homology"/>
<protein>
    <submittedName>
        <fullName evidence="10">Integrase family protein</fullName>
    </submittedName>
</protein>
<evidence type="ECO:0000256" key="5">
    <source>
        <dbReference type="ARBA" id="ARBA00023172"/>
    </source>
</evidence>
<dbReference type="AlphaFoldDB" id="G8TY58"/>
<reference evidence="10 11" key="2">
    <citation type="journal article" date="2012" name="Stand. Genomic Sci.">
        <title>Complete genome sequence of the moderately thermophilic mineral-sulfide-oxidizing firmicute Sulfobacillus acidophilus type strain (NAL(T)).</title>
        <authorList>
            <person name="Anderson I."/>
            <person name="Chertkov O."/>
            <person name="Chen A."/>
            <person name="Saunders E."/>
            <person name="Lapidus A."/>
            <person name="Nolan M."/>
            <person name="Lucas S."/>
            <person name="Hammon N."/>
            <person name="Deshpande S."/>
            <person name="Cheng J.F."/>
            <person name="Han C."/>
            <person name="Tapia R."/>
            <person name="Goodwin L.A."/>
            <person name="Pitluck S."/>
            <person name="Liolios K."/>
            <person name="Pagani I."/>
            <person name="Ivanova N."/>
            <person name="Mikhailova N."/>
            <person name="Pati A."/>
            <person name="Palaniappan K."/>
            <person name="Land M."/>
            <person name="Pan C."/>
            <person name="Rohde M."/>
            <person name="Pukall R."/>
            <person name="Goker M."/>
            <person name="Detter J.C."/>
            <person name="Woyke T."/>
            <person name="Bristow J."/>
            <person name="Eisen J.A."/>
            <person name="Markowitz V."/>
            <person name="Hugenholtz P."/>
            <person name="Kyrpides N.C."/>
            <person name="Klenk H.P."/>
            <person name="Mavromatis K."/>
        </authorList>
    </citation>
    <scope>NUCLEOTIDE SEQUENCE [LARGE SCALE GENOMIC DNA]</scope>
    <source>
        <strain evidence="11">ATCC 700253 / DSM 10332 / NAL</strain>
    </source>
</reference>
<dbReference type="GO" id="GO:0006310">
    <property type="term" value="P:DNA recombination"/>
    <property type="evidence" value="ECO:0007669"/>
    <property type="project" value="UniProtKB-KW"/>
</dbReference>
<dbReference type="InterPro" id="IPR002104">
    <property type="entry name" value="Integrase_catalytic"/>
</dbReference>
<comment type="similarity">
    <text evidence="2">Belongs to the 'phage' integrase family.</text>
</comment>
<dbReference type="InterPro" id="IPR004107">
    <property type="entry name" value="Integrase_SAM-like_N"/>
</dbReference>
<feature type="domain" description="Tyr recombinase" evidence="8">
    <location>
        <begin position="177"/>
        <end position="375"/>
    </location>
</feature>
<dbReference type="Proteomes" id="UP000005439">
    <property type="component" value="Chromosome"/>
</dbReference>
<evidence type="ECO:0000256" key="3">
    <source>
        <dbReference type="ARBA" id="ARBA00022908"/>
    </source>
</evidence>
<comment type="function">
    <text evidence="1">Site-specific tyrosine recombinase, which acts by catalyzing the cutting and rejoining of the recombining DNA molecules.</text>
</comment>
<dbReference type="KEGG" id="sap:Sulac_0399"/>
<keyword evidence="4 6" id="KW-0238">DNA-binding</keyword>
<name>G8TY58_SULAD</name>
<evidence type="ECO:0000256" key="2">
    <source>
        <dbReference type="ARBA" id="ARBA00008857"/>
    </source>
</evidence>